<feature type="chain" id="PRO_5011655541" description="LTXXQ motif family protein" evidence="1">
    <location>
        <begin position="22"/>
        <end position="180"/>
    </location>
</feature>
<dbReference type="EMBL" id="FNGA01000002">
    <property type="protein sequence ID" value="SDK72793.1"/>
    <property type="molecule type" value="Genomic_DNA"/>
</dbReference>
<reference evidence="3" key="1">
    <citation type="submission" date="2016-10" db="EMBL/GenBank/DDBJ databases">
        <authorList>
            <person name="Varghese N."/>
            <person name="Submissions S."/>
        </authorList>
    </citation>
    <scope>NUCLEOTIDE SEQUENCE [LARGE SCALE GENOMIC DNA]</scope>
    <source>
        <strain evidence="3">DSM 16995</strain>
    </source>
</reference>
<feature type="signal peptide" evidence="1">
    <location>
        <begin position="1"/>
        <end position="21"/>
    </location>
</feature>
<gene>
    <name evidence="2" type="ORF">SAMN05660337_1010</name>
</gene>
<keyword evidence="1" id="KW-0732">Signal</keyword>
<evidence type="ECO:0000313" key="2">
    <source>
        <dbReference type="EMBL" id="SDK72793.1"/>
    </source>
</evidence>
<name>A0A1G9E9H1_9BACT</name>
<keyword evidence="3" id="KW-1185">Reference proteome</keyword>
<dbReference type="RefSeq" id="WP_092158915.1">
    <property type="nucleotide sequence ID" value="NZ_FNGA01000002.1"/>
</dbReference>
<evidence type="ECO:0000313" key="3">
    <source>
        <dbReference type="Proteomes" id="UP000199053"/>
    </source>
</evidence>
<protein>
    <recommendedName>
        <fullName evidence="4">LTXXQ motif family protein</fullName>
    </recommendedName>
</protein>
<sequence>MLKKTILTFTLILAFASMVSATAPLTSNEIERVIATMEKLEPYMDQMETEMEEAGSHNTDVFDPDMMKKECALIYEYSAQAKKIIKDNGFSAQTWPETSGRVLKAFVSIAMEQEQSAGMVEMQAAMAQMDADPNMPPEQKKMMKEQMNSMMQTAKAMMQAPKADIDAVRPYFEKLTVAVD</sequence>
<organism evidence="2 3">
    <name type="scientific">Maridesulfovibrio ferrireducens</name>
    <dbReference type="NCBI Taxonomy" id="246191"/>
    <lineage>
        <taxon>Bacteria</taxon>
        <taxon>Pseudomonadati</taxon>
        <taxon>Thermodesulfobacteriota</taxon>
        <taxon>Desulfovibrionia</taxon>
        <taxon>Desulfovibrionales</taxon>
        <taxon>Desulfovibrionaceae</taxon>
        <taxon>Maridesulfovibrio</taxon>
    </lineage>
</organism>
<dbReference type="AlphaFoldDB" id="A0A1G9E9H1"/>
<evidence type="ECO:0000256" key="1">
    <source>
        <dbReference type="SAM" id="SignalP"/>
    </source>
</evidence>
<proteinExistence type="predicted"/>
<dbReference type="OrthoDB" id="5457880at2"/>
<accession>A0A1G9E9H1</accession>
<dbReference type="Proteomes" id="UP000199053">
    <property type="component" value="Unassembled WGS sequence"/>
</dbReference>
<evidence type="ECO:0008006" key="4">
    <source>
        <dbReference type="Google" id="ProtNLM"/>
    </source>
</evidence>